<proteinExistence type="predicted"/>
<dbReference type="AlphaFoldDB" id="A0A0F9CGM9"/>
<protein>
    <submittedName>
        <fullName evidence="1">Uncharacterized protein</fullName>
    </submittedName>
</protein>
<comment type="caution">
    <text evidence="1">The sequence shown here is derived from an EMBL/GenBank/DDBJ whole genome shotgun (WGS) entry which is preliminary data.</text>
</comment>
<gene>
    <name evidence="1" type="ORF">LCGC14_2612120</name>
</gene>
<organism evidence="1">
    <name type="scientific">marine sediment metagenome</name>
    <dbReference type="NCBI Taxonomy" id="412755"/>
    <lineage>
        <taxon>unclassified sequences</taxon>
        <taxon>metagenomes</taxon>
        <taxon>ecological metagenomes</taxon>
    </lineage>
</organism>
<sequence length="68" mass="7478">MDEAKTIRIAALEAASHFTSEHSGDILLIAGSYAHWLETGTISEEIIEDAERRGVYMRHPLTTTPPIG</sequence>
<dbReference type="EMBL" id="LAZR01044367">
    <property type="protein sequence ID" value="KKL04831.1"/>
    <property type="molecule type" value="Genomic_DNA"/>
</dbReference>
<accession>A0A0F9CGM9</accession>
<name>A0A0F9CGM9_9ZZZZ</name>
<evidence type="ECO:0000313" key="1">
    <source>
        <dbReference type="EMBL" id="KKL04831.1"/>
    </source>
</evidence>
<reference evidence="1" key="1">
    <citation type="journal article" date="2015" name="Nature">
        <title>Complex archaea that bridge the gap between prokaryotes and eukaryotes.</title>
        <authorList>
            <person name="Spang A."/>
            <person name="Saw J.H."/>
            <person name="Jorgensen S.L."/>
            <person name="Zaremba-Niedzwiedzka K."/>
            <person name="Martijn J."/>
            <person name="Lind A.E."/>
            <person name="van Eijk R."/>
            <person name="Schleper C."/>
            <person name="Guy L."/>
            <person name="Ettema T.J."/>
        </authorList>
    </citation>
    <scope>NUCLEOTIDE SEQUENCE</scope>
</reference>